<feature type="signal peptide" evidence="2">
    <location>
        <begin position="1"/>
        <end position="25"/>
    </location>
</feature>
<feature type="chain" id="PRO_5045667717" description="Glycoprotein" evidence="2">
    <location>
        <begin position="26"/>
        <end position="680"/>
    </location>
</feature>
<proteinExistence type="predicted"/>
<keyword evidence="1" id="KW-1133">Transmembrane helix</keyword>
<evidence type="ECO:0000256" key="1">
    <source>
        <dbReference type="SAM" id="Phobius"/>
    </source>
</evidence>
<keyword evidence="1" id="KW-0812">Transmembrane</keyword>
<evidence type="ECO:0000313" key="4">
    <source>
        <dbReference type="Proteomes" id="UP001642540"/>
    </source>
</evidence>
<sequence length="680" mass="77629">MKYIHRTEVILIGIIIRLLLRVNAAHDTDESDPSINTHSLFRDFEEKNTSLWKCDGWHGGMKWRIPNNLDCSLSTEFEETKVVAITIYWTDISKQTAQGYECYAERVSGWIYRNFWEAMTKETKTYRVHVTQETCWNMVRLNRAPDGRNLKEKAGVHGTFETLSIKSSWWSNSSASVINYYFLPLKIAVLELDSSIQSVTIFKKPCMYIESFCLTELGILVWDVKDIKTCRLREGENTRCLYSKGDTGNRLTCPELELSLHDLQHVQLCNQTFGTSSQGIYFAQNTLGEYDDIIVTQKEIRTLVSSPKARSRRAAKYNEASAQDAFINAKFNYLYEVVGKNTKHAIQKVMQEVCKANQRTLDTVRYMAETGHPTLITRYVFGDSSYKAAFAGDIVTIWQCTEIQRYKFLLREECMLEWPVSYIHNGIIMEGFVVPLSHTIISIPTRRPVPCMEFYFDTGHVVYHLSNEGATVVHLPTLPKPGDDHKELKYFPDLSFKSGSGFDITELTDVGHTYSLLRDAQARANHLKSIETKIEELSEPLTPIHFLWTSFITTLSGFPYLIKCIIGVVSACGAVATAMMLGLNLAVLTNLAHAAKAPFTLLFSLCKRSKAKLKKIMKSKRKHHVRDNVNDGFLEDYDLRYMHGINHHLPSAPPLDSFHVGSENTSATKKFRKVGHKKHY</sequence>
<evidence type="ECO:0000256" key="2">
    <source>
        <dbReference type="SAM" id="SignalP"/>
    </source>
</evidence>
<evidence type="ECO:0000313" key="3">
    <source>
        <dbReference type="EMBL" id="CAL8129843.1"/>
    </source>
</evidence>
<keyword evidence="2" id="KW-0732">Signal</keyword>
<dbReference type="Pfam" id="PF24664">
    <property type="entry name" value="Monjiviricetes_fusion"/>
    <property type="match status" value="1"/>
</dbReference>
<dbReference type="Proteomes" id="UP001642540">
    <property type="component" value="Unassembled WGS sequence"/>
</dbReference>
<comment type="caution">
    <text evidence="3">The sequence shown here is derived from an EMBL/GenBank/DDBJ whole genome shotgun (WGS) entry which is preliminary data.</text>
</comment>
<name>A0ABP1RL29_9HEXA</name>
<accession>A0ABP1RL29</accession>
<dbReference type="Gene3D" id="1.20.5.1890">
    <property type="match status" value="1"/>
</dbReference>
<protein>
    <recommendedName>
        <fullName evidence="5">Glycoprotein</fullName>
    </recommendedName>
</protein>
<keyword evidence="1" id="KW-0472">Membrane</keyword>
<reference evidence="3 4" key="1">
    <citation type="submission" date="2024-08" db="EMBL/GenBank/DDBJ databases">
        <authorList>
            <person name="Cucini C."/>
            <person name="Frati F."/>
        </authorList>
    </citation>
    <scope>NUCLEOTIDE SEQUENCE [LARGE SCALE GENOMIC DNA]</scope>
</reference>
<dbReference type="EMBL" id="CAXLJM020000078">
    <property type="protein sequence ID" value="CAL8129843.1"/>
    <property type="molecule type" value="Genomic_DNA"/>
</dbReference>
<feature type="transmembrane region" description="Helical" evidence="1">
    <location>
        <begin position="560"/>
        <end position="587"/>
    </location>
</feature>
<evidence type="ECO:0008006" key="5">
    <source>
        <dbReference type="Google" id="ProtNLM"/>
    </source>
</evidence>
<gene>
    <name evidence="3" type="ORF">ODALV1_LOCUS23458</name>
</gene>
<organism evidence="3 4">
    <name type="scientific">Orchesella dallaii</name>
    <dbReference type="NCBI Taxonomy" id="48710"/>
    <lineage>
        <taxon>Eukaryota</taxon>
        <taxon>Metazoa</taxon>
        <taxon>Ecdysozoa</taxon>
        <taxon>Arthropoda</taxon>
        <taxon>Hexapoda</taxon>
        <taxon>Collembola</taxon>
        <taxon>Entomobryomorpha</taxon>
        <taxon>Entomobryoidea</taxon>
        <taxon>Orchesellidae</taxon>
        <taxon>Orchesellinae</taxon>
        <taxon>Orchesella</taxon>
    </lineage>
</organism>
<keyword evidence="4" id="KW-1185">Reference proteome</keyword>